<gene>
    <name evidence="1" type="ORF">Prudu_023091</name>
</gene>
<accession>A0A4Y1S2E9</accession>
<name>A0A4Y1S2E9_PRUDU</name>
<dbReference type="Gene3D" id="3.40.50.1110">
    <property type="entry name" value="SGNH hydrolase"/>
    <property type="match status" value="1"/>
</dbReference>
<dbReference type="AlphaFoldDB" id="A0A4Y1S2E9"/>
<protein>
    <submittedName>
        <fullName evidence="1">GDSL esterase/lipase</fullName>
    </submittedName>
</protein>
<dbReference type="InterPro" id="IPR036514">
    <property type="entry name" value="SGNH_hydro_sf"/>
</dbReference>
<sequence length="65" mass="7348">MLYPPPKLYNQEARNFWLHNTGPLGCLPRIIATFGKNPSQLDQFGCVASTTVLLLLSMHNNMIFI</sequence>
<organism evidence="1">
    <name type="scientific">Prunus dulcis</name>
    <name type="common">Almond</name>
    <name type="synonym">Amygdalus dulcis</name>
    <dbReference type="NCBI Taxonomy" id="3755"/>
    <lineage>
        <taxon>Eukaryota</taxon>
        <taxon>Viridiplantae</taxon>
        <taxon>Streptophyta</taxon>
        <taxon>Embryophyta</taxon>
        <taxon>Tracheophyta</taxon>
        <taxon>Spermatophyta</taxon>
        <taxon>Magnoliopsida</taxon>
        <taxon>eudicotyledons</taxon>
        <taxon>Gunneridae</taxon>
        <taxon>Pentapetalae</taxon>
        <taxon>rosids</taxon>
        <taxon>fabids</taxon>
        <taxon>Rosales</taxon>
        <taxon>Rosaceae</taxon>
        <taxon>Amygdaloideae</taxon>
        <taxon>Amygdaleae</taxon>
        <taxon>Prunus</taxon>
    </lineage>
</organism>
<dbReference type="EMBL" id="AP019304">
    <property type="protein sequence ID" value="BBH10328.1"/>
    <property type="molecule type" value="Genomic_DNA"/>
</dbReference>
<evidence type="ECO:0000313" key="1">
    <source>
        <dbReference type="EMBL" id="BBH10328.1"/>
    </source>
</evidence>
<reference evidence="1" key="1">
    <citation type="journal article" date="2019" name="Science">
        <title>Mutation of a bHLH transcription factor allowed almond domestication.</title>
        <authorList>
            <person name="Sanchez-Perez R."/>
            <person name="Pavan S."/>
            <person name="Mazzeo R."/>
            <person name="Moldovan C."/>
            <person name="Aiese Cigliano R."/>
            <person name="Del Cueto J."/>
            <person name="Ricciardi F."/>
            <person name="Lotti C."/>
            <person name="Ricciardi L."/>
            <person name="Dicenta F."/>
            <person name="Lopez-Marques R.L."/>
            <person name="Lindberg Moller B."/>
        </authorList>
    </citation>
    <scope>NUCLEOTIDE SEQUENCE</scope>
</reference>
<proteinExistence type="predicted"/>